<dbReference type="VEuPathDB" id="AmoebaDB:NAEGRDRAFT_77682"/>
<name>D2UXJ2_NAEGR</name>
<dbReference type="GeneID" id="8863759"/>
<feature type="region of interest" description="Disordered" evidence="2">
    <location>
        <begin position="1"/>
        <end position="25"/>
    </location>
</feature>
<dbReference type="InterPro" id="IPR011990">
    <property type="entry name" value="TPR-like_helical_dom_sf"/>
</dbReference>
<dbReference type="SUPFAM" id="SSF81901">
    <property type="entry name" value="HCP-like"/>
    <property type="match status" value="2"/>
</dbReference>
<proteinExistence type="inferred from homology"/>
<reference evidence="3 4" key="1">
    <citation type="journal article" date="2010" name="Cell">
        <title>The genome of Naegleria gruberi illuminates early eukaryotic versatility.</title>
        <authorList>
            <person name="Fritz-Laylin L.K."/>
            <person name="Prochnik S.E."/>
            <person name="Ginger M.L."/>
            <person name="Dacks J.B."/>
            <person name="Carpenter M.L."/>
            <person name="Field M.C."/>
            <person name="Kuo A."/>
            <person name="Paredez A."/>
            <person name="Chapman J."/>
            <person name="Pham J."/>
            <person name="Shu S."/>
            <person name="Neupane R."/>
            <person name="Cipriano M."/>
            <person name="Mancuso J."/>
            <person name="Tu H."/>
            <person name="Salamov A."/>
            <person name="Lindquist E."/>
            <person name="Shapiro H."/>
            <person name="Lucas S."/>
            <person name="Grigoriev I.V."/>
            <person name="Cande W.Z."/>
            <person name="Fulton C."/>
            <person name="Rokhsar D.S."/>
            <person name="Dawson S.C."/>
        </authorList>
    </citation>
    <scope>NUCLEOTIDE SEQUENCE [LARGE SCALE GENOMIC DNA]</scope>
    <source>
        <strain evidence="3 4">NEG-M</strain>
    </source>
</reference>
<organism evidence="4">
    <name type="scientific">Naegleria gruberi</name>
    <name type="common">Amoeba</name>
    <dbReference type="NCBI Taxonomy" id="5762"/>
    <lineage>
        <taxon>Eukaryota</taxon>
        <taxon>Discoba</taxon>
        <taxon>Heterolobosea</taxon>
        <taxon>Tetramitia</taxon>
        <taxon>Eutetramitia</taxon>
        <taxon>Vahlkampfiidae</taxon>
        <taxon>Naegleria</taxon>
    </lineage>
</organism>
<evidence type="ECO:0000256" key="1">
    <source>
        <dbReference type="ARBA" id="ARBA00038101"/>
    </source>
</evidence>
<dbReference type="KEGG" id="ngr:NAEGRDRAFT_77682"/>
<gene>
    <name evidence="3" type="ORF">NAEGRDRAFT_77682</name>
</gene>
<keyword evidence="4" id="KW-1185">Reference proteome</keyword>
<accession>D2UXJ2</accession>
<dbReference type="PANTHER" id="PTHR11102">
    <property type="entry name" value="SEL-1-LIKE PROTEIN"/>
    <property type="match status" value="1"/>
</dbReference>
<sequence length="536" mass="60878">MSLDRVKNSVTTDRSSSNSPKPKLTIEPLQEDVKLRILKSLEILASLPIPQEETLDEQGKRIKYIKSQALKALGAIYSEFYPWMKIDRDPHLGFYYMLSSAKLDDPEACYHVGITFMNALNYLAEQELEPEKYNYIKSSSFMYGSEYDKETSTFVYIDEKSRKKKNLIAQGKEELLKQKKTSEEYLKYPGITKDVVYIKLKENEKFSVEYLKKAADLGDVDAQLIMSKIYLEGKAGVSSNLKFSIHYAELAANQHSGQALFNLGSVYLVGMRSQVPKPGFEDFTDYQIHTTPNSTELFEIKKDVAKAIEYYERATLCNSSEAAYFLGHAYHHGLYNLPQNTEKAILYLNQAINSAHNEAAHYLYLMYLTGENCQQDLQKAEYYFKIAIQLQSPNALFVLGDRYFHGKNGYPVDYSKAYEFYTIAGERKNKNALYCLGVMHYHGIHVEKSHRLAYERYTQAASAGSKEAYLALSDMVLKGEGGVPRDEHYAKQLRIAHERLVAIEEGRAINQCKDTDPAMVASAGCGKSTCQCAPPQ</sequence>
<protein>
    <submittedName>
        <fullName evidence="3">TPR repeat protein</fullName>
    </submittedName>
</protein>
<dbReference type="EMBL" id="GG738845">
    <property type="protein sequence ID" value="EFC50294.1"/>
    <property type="molecule type" value="Genomic_DNA"/>
</dbReference>
<evidence type="ECO:0000313" key="3">
    <source>
        <dbReference type="EMBL" id="EFC50294.1"/>
    </source>
</evidence>
<dbReference type="Proteomes" id="UP000006671">
    <property type="component" value="Unassembled WGS sequence"/>
</dbReference>
<comment type="similarity">
    <text evidence="1">Belongs to the sel-1 family.</text>
</comment>
<dbReference type="STRING" id="5762.D2UXJ2"/>
<feature type="compositionally biased region" description="Polar residues" evidence="2">
    <location>
        <begin position="8"/>
        <end position="20"/>
    </location>
</feature>
<dbReference type="PANTHER" id="PTHR11102:SF147">
    <property type="entry name" value="SEL1L ADAPTOR SUBUNIT OF ERAD E3 UBIQUITIN LIGASE"/>
    <property type="match status" value="1"/>
</dbReference>
<dbReference type="InterPro" id="IPR050767">
    <property type="entry name" value="Sel1_AlgK"/>
</dbReference>
<dbReference type="AlphaFoldDB" id="D2UXJ2"/>
<evidence type="ECO:0000256" key="2">
    <source>
        <dbReference type="SAM" id="MobiDB-lite"/>
    </source>
</evidence>
<dbReference type="Gene3D" id="1.25.40.10">
    <property type="entry name" value="Tetratricopeptide repeat domain"/>
    <property type="match status" value="2"/>
</dbReference>
<dbReference type="eggNOG" id="KOG1550">
    <property type="taxonomic scope" value="Eukaryota"/>
</dbReference>
<dbReference type="OrthoDB" id="272077at2759"/>
<dbReference type="SMART" id="SM00671">
    <property type="entry name" value="SEL1"/>
    <property type="match status" value="7"/>
</dbReference>
<evidence type="ECO:0000313" key="4">
    <source>
        <dbReference type="Proteomes" id="UP000006671"/>
    </source>
</evidence>
<dbReference type="Pfam" id="PF08238">
    <property type="entry name" value="Sel1"/>
    <property type="match status" value="9"/>
</dbReference>
<dbReference type="InterPro" id="IPR006597">
    <property type="entry name" value="Sel1-like"/>
</dbReference>
<dbReference type="InParanoid" id="D2UXJ2"/>
<dbReference type="OMA" id="DEHYAKQ"/>
<dbReference type="RefSeq" id="XP_002683038.1">
    <property type="nucleotide sequence ID" value="XM_002682992.1"/>
</dbReference>